<comment type="cofactor">
    <cofactor evidence="1">
        <name>Mn(2+)</name>
        <dbReference type="ChEBI" id="CHEBI:29035"/>
    </cofactor>
</comment>
<dbReference type="Gene3D" id="3.90.79.10">
    <property type="entry name" value="Nucleoside Triphosphate Pyrophosphohydrolase"/>
    <property type="match status" value="1"/>
</dbReference>
<evidence type="ECO:0000313" key="9">
    <source>
        <dbReference type="Proteomes" id="UP000248863"/>
    </source>
</evidence>
<keyword evidence="5" id="KW-0460">Magnesium</keyword>
<gene>
    <name evidence="8" type="ORF">CH338_03015</name>
</gene>
<sequence length="240" mass="26520">MTSQNLKPRDAATLIIIDRTEAIPKVLMGRRHAGLKFMPGVFVFPGGRVEPADRGVPAAGELDPRMAERLMLETQRPSLTKARAFAIAAVRETFEETGLMLGRAEAPWPATWPPATRAAAPNDAVLWDRFANAGVLPDLSGLQLVARAITPPRRPRRFDARFFAVDATAIAGRVDGIVGPDAELVELVWMPLDDAERLDLSPITKTVLAELDHRIARGFTPDLPVPFYRFVRGRFHRTEL</sequence>
<dbReference type="CDD" id="cd18870">
    <property type="entry name" value="NUDIX_AcylCoAdiphos_Nudt19"/>
    <property type="match status" value="1"/>
</dbReference>
<dbReference type="GO" id="GO:0046872">
    <property type="term" value="F:metal ion binding"/>
    <property type="evidence" value="ECO:0007669"/>
    <property type="project" value="UniProtKB-KW"/>
</dbReference>
<dbReference type="GO" id="GO:0016818">
    <property type="term" value="F:hydrolase activity, acting on acid anhydrides, in phosphorus-containing anhydrides"/>
    <property type="evidence" value="ECO:0007669"/>
    <property type="project" value="InterPro"/>
</dbReference>
<dbReference type="Proteomes" id="UP000248863">
    <property type="component" value="Unassembled WGS sequence"/>
</dbReference>
<evidence type="ECO:0000259" key="7">
    <source>
        <dbReference type="PROSITE" id="PS51462"/>
    </source>
</evidence>
<evidence type="ECO:0000256" key="3">
    <source>
        <dbReference type="ARBA" id="ARBA00022723"/>
    </source>
</evidence>
<evidence type="ECO:0000256" key="6">
    <source>
        <dbReference type="ARBA" id="ARBA00023211"/>
    </source>
</evidence>
<dbReference type="InterPro" id="IPR015797">
    <property type="entry name" value="NUDIX_hydrolase-like_dom_sf"/>
</dbReference>
<evidence type="ECO:0000313" key="8">
    <source>
        <dbReference type="EMBL" id="RAI41499.1"/>
    </source>
</evidence>
<dbReference type="SUPFAM" id="SSF55811">
    <property type="entry name" value="Nudix"/>
    <property type="match status" value="1"/>
</dbReference>
<dbReference type="PANTHER" id="PTHR12318">
    <property type="entry name" value="TESTOSTERONE-REGULATED PROTEIN RP2"/>
    <property type="match status" value="1"/>
</dbReference>
<feature type="domain" description="Nudix hydrolase" evidence="7">
    <location>
        <begin position="7"/>
        <end position="212"/>
    </location>
</feature>
<dbReference type="AlphaFoldDB" id="A0A327KRH4"/>
<dbReference type="OrthoDB" id="9805905at2"/>
<proteinExistence type="predicted"/>
<reference evidence="8 9" key="1">
    <citation type="submission" date="2017-07" db="EMBL/GenBank/DDBJ databases">
        <title>Draft Genome Sequences of Select Purple Nonsulfur Bacteria.</title>
        <authorList>
            <person name="Lasarre B."/>
            <person name="Mckinlay J.B."/>
        </authorList>
    </citation>
    <scope>NUCLEOTIDE SEQUENCE [LARGE SCALE GENOMIC DNA]</scope>
    <source>
        <strain evidence="8 9">DSM 11907</strain>
    </source>
</reference>
<accession>A0A327KRH4</accession>
<evidence type="ECO:0000256" key="2">
    <source>
        <dbReference type="ARBA" id="ARBA00001946"/>
    </source>
</evidence>
<evidence type="ECO:0000256" key="1">
    <source>
        <dbReference type="ARBA" id="ARBA00001936"/>
    </source>
</evidence>
<evidence type="ECO:0000256" key="4">
    <source>
        <dbReference type="ARBA" id="ARBA00022801"/>
    </source>
</evidence>
<name>A0A327KRH4_9BRAD</name>
<dbReference type="InterPro" id="IPR039121">
    <property type="entry name" value="NUDT19"/>
</dbReference>
<evidence type="ECO:0000256" key="5">
    <source>
        <dbReference type="ARBA" id="ARBA00022842"/>
    </source>
</evidence>
<organism evidence="8 9">
    <name type="scientific">Rhodoplanes elegans</name>
    <dbReference type="NCBI Taxonomy" id="29408"/>
    <lineage>
        <taxon>Bacteria</taxon>
        <taxon>Pseudomonadati</taxon>
        <taxon>Pseudomonadota</taxon>
        <taxon>Alphaproteobacteria</taxon>
        <taxon>Hyphomicrobiales</taxon>
        <taxon>Nitrobacteraceae</taxon>
        <taxon>Rhodoplanes</taxon>
    </lineage>
</organism>
<keyword evidence="9" id="KW-1185">Reference proteome</keyword>
<dbReference type="PROSITE" id="PS51462">
    <property type="entry name" value="NUDIX"/>
    <property type="match status" value="1"/>
</dbReference>
<comment type="cofactor">
    <cofactor evidence="2">
        <name>Mg(2+)</name>
        <dbReference type="ChEBI" id="CHEBI:18420"/>
    </cofactor>
</comment>
<comment type="caution">
    <text evidence="8">The sequence shown here is derived from an EMBL/GenBank/DDBJ whole genome shotgun (WGS) entry which is preliminary data.</text>
</comment>
<keyword evidence="4 8" id="KW-0378">Hydrolase</keyword>
<protein>
    <submittedName>
        <fullName evidence="8">NUDIX hydrolase</fullName>
    </submittedName>
</protein>
<dbReference type="InterPro" id="IPR000086">
    <property type="entry name" value="NUDIX_hydrolase_dom"/>
</dbReference>
<dbReference type="PANTHER" id="PTHR12318:SF0">
    <property type="entry name" value="ACYL-COENZYME A DIPHOSPHATASE NUDT19"/>
    <property type="match status" value="1"/>
</dbReference>
<keyword evidence="6" id="KW-0464">Manganese</keyword>
<keyword evidence="3" id="KW-0479">Metal-binding</keyword>
<dbReference type="EMBL" id="NPEU01000016">
    <property type="protein sequence ID" value="RAI41499.1"/>
    <property type="molecule type" value="Genomic_DNA"/>
</dbReference>